<dbReference type="GO" id="GO:0000400">
    <property type="term" value="F:four-way junction DNA binding"/>
    <property type="evidence" value="ECO:0007669"/>
    <property type="project" value="UniProtKB-ARBA"/>
</dbReference>
<feature type="domain" description="XPG-I" evidence="10">
    <location>
        <begin position="88"/>
        <end position="156"/>
    </location>
</feature>
<evidence type="ECO:0000313" key="13">
    <source>
        <dbReference type="WBParaSite" id="HPBE_0000758301-mRNA-1"/>
    </source>
</evidence>
<dbReference type="AlphaFoldDB" id="A0A183FKC9"/>
<evidence type="ECO:0000256" key="4">
    <source>
        <dbReference type="ARBA" id="ARBA00022759"/>
    </source>
</evidence>
<evidence type="ECO:0000256" key="9">
    <source>
        <dbReference type="ARBA" id="ARBA00038112"/>
    </source>
</evidence>
<keyword evidence="2" id="KW-0540">Nuclease</keyword>
<dbReference type="GO" id="GO:0046872">
    <property type="term" value="F:metal ion binding"/>
    <property type="evidence" value="ECO:0007669"/>
    <property type="project" value="UniProtKB-KW"/>
</dbReference>
<dbReference type="Gene3D" id="1.10.150.20">
    <property type="entry name" value="5' to 3' exonuclease, C-terminal subdomain"/>
    <property type="match status" value="1"/>
</dbReference>
<evidence type="ECO:0000259" key="10">
    <source>
        <dbReference type="SMART" id="SM00484"/>
    </source>
</evidence>
<sequence>MMMTKQRTKFSVKILSSRGCANHFMSGASYLVTFFNRIQRLQEVGIRPVVVFDKISNEFHSCSSSGNLHVKRSKRSGGNGWNLDQLLNNMGVSVIMGSSDGEAQCAQLERAGLVDGCITSDFDFFLYGGRNLYKVMTCTSGLTRNRLVALALLLGCDYLQGGVNRVGIVTAREIISEFSINDDDHALTILDRFGSYFRGEIPTRASDSNVKKKLRKSRIVLPEGFPNSDIFIQKTAAISLEEKITPGSSLAGRDFHFIDSIDVAHLKQHGRTRVSCNCSCCTVYICYFTQKYFLFCSQPIKIALAWTSVLRDLLF</sequence>
<dbReference type="PANTHER" id="PTHR11081:SF59">
    <property type="entry name" value="FI23547P1"/>
    <property type="match status" value="1"/>
</dbReference>
<dbReference type="GO" id="GO:0017108">
    <property type="term" value="F:5'-flap endonuclease activity"/>
    <property type="evidence" value="ECO:0007669"/>
    <property type="project" value="TreeGrafter"/>
</dbReference>
<dbReference type="InterPro" id="IPR029060">
    <property type="entry name" value="PIN-like_dom_sf"/>
</dbReference>
<protein>
    <submittedName>
        <fullName evidence="13">XPGI domain-containing protein</fullName>
    </submittedName>
</protein>
<evidence type="ECO:0000256" key="8">
    <source>
        <dbReference type="ARBA" id="ARBA00023204"/>
    </source>
</evidence>
<dbReference type="SUPFAM" id="SSF88723">
    <property type="entry name" value="PIN domain-like"/>
    <property type="match status" value="1"/>
</dbReference>
<dbReference type="InterPro" id="IPR036279">
    <property type="entry name" value="5-3_exonuclease_C_sf"/>
</dbReference>
<dbReference type="InterPro" id="IPR006084">
    <property type="entry name" value="XPG/Rad2"/>
</dbReference>
<evidence type="ECO:0000313" key="11">
    <source>
        <dbReference type="EMBL" id="VDO72867.1"/>
    </source>
</evidence>
<gene>
    <name evidence="11" type="ORF">HPBE_LOCUS7584</name>
</gene>
<evidence type="ECO:0000256" key="1">
    <source>
        <dbReference type="ARBA" id="ARBA00001946"/>
    </source>
</evidence>
<keyword evidence="3" id="KW-0479">Metal-binding</keyword>
<keyword evidence="5" id="KW-0227">DNA damage</keyword>
<evidence type="ECO:0000313" key="12">
    <source>
        <dbReference type="Proteomes" id="UP000050761"/>
    </source>
</evidence>
<dbReference type="SUPFAM" id="SSF47807">
    <property type="entry name" value="5' to 3' exonuclease, C-terminal subdomain"/>
    <property type="match status" value="1"/>
</dbReference>
<evidence type="ECO:0000256" key="5">
    <source>
        <dbReference type="ARBA" id="ARBA00022763"/>
    </source>
</evidence>
<keyword evidence="6" id="KW-0378">Hydrolase</keyword>
<keyword evidence="12" id="KW-1185">Reference proteome</keyword>
<name>A0A183FKC9_HELPZ</name>
<accession>A0A3P7YKQ0</accession>
<evidence type="ECO:0000256" key="6">
    <source>
        <dbReference type="ARBA" id="ARBA00022801"/>
    </source>
</evidence>
<dbReference type="InterPro" id="IPR008918">
    <property type="entry name" value="HhH2"/>
</dbReference>
<keyword evidence="4" id="KW-0255">Endonuclease</keyword>
<dbReference type="Pfam" id="PF00752">
    <property type="entry name" value="XPG_N"/>
    <property type="match status" value="1"/>
</dbReference>
<dbReference type="GO" id="GO:0008821">
    <property type="term" value="F:crossover junction DNA endonuclease activity"/>
    <property type="evidence" value="ECO:0007669"/>
    <property type="project" value="UniProtKB-ARBA"/>
</dbReference>
<proteinExistence type="inferred from homology"/>
<reference evidence="11 12" key="1">
    <citation type="submission" date="2018-11" db="EMBL/GenBank/DDBJ databases">
        <authorList>
            <consortium name="Pathogen Informatics"/>
        </authorList>
    </citation>
    <scope>NUCLEOTIDE SEQUENCE [LARGE SCALE GENOMIC DNA]</scope>
</reference>
<dbReference type="OrthoDB" id="2959108at2759"/>
<keyword evidence="8" id="KW-0234">DNA repair</keyword>
<keyword evidence="7" id="KW-0460">Magnesium</keyword>
<dbReference type="SMART" id="SM00279">
    <property type="entry name" value="HhH2"/>
    <property type="match status" value="1"/>
</dbReference>
<dbReference type="FunFam" id="1.10.150.20:FF:000030">
    <property type="entry name" value="Flap endonuclease GEN-like 1"/>
    <property type="match status" value="1"/>
</dbReference>
<dbReference type="PRINTS" id="PR00853">
    <property type="entry name" value="XPGRADSUPER"/>
</dbReference>
<accession>A0A183FKC9</accession>
<dbReference type="WBParaSite" id="HPBE_0000758301-mRNA-1">
    <property type="protein sequence ID" value="HPBE_0000758301-mRNA-1"/>
    <property type="gene ID" value="HPBE_0000758301"/>
</dbReference>
<dbReference type="Proteomes" id="UP000050761">
    <property type="component" value="Unassembled WGS sequence"/>
</dbReference>
<dbReference type="InterPro" id="IPR006086">
    <property type="entry name" value="XPG-I_dom"/>
</dbReference>
<evidence type="ECO:0000256" key="2">
    <source>
        <dbReference type="ARBA" id="ARBA00022722"/>
    </source>
</evidence>
<organism evidence="12 13">
    <name type="scientific">Heligmosomoides polygyrus</name>
    <name type="common">Parasitic roundworm</name>
    <dbReference type="NCBI Taxonomy" id="6339"/>
    <lineage>
        <taxon>Eukaryota</taxon>
        <taxon>Metazoa</taxon>
        <taxon>Ecdysozoa</taxon>
        <taxon>Nematoda</taxon>
        <taxon>Chromadorea</taxon>
        <taxon>Rhabditida</taxon>
        <taxon>Rhabditina</taxon>
        <taxon>Rhabditomorpha</taxon>
        <taxon>Strongyloidea</taxon>
        <taxon>Heligmosomidae</taxon>
        <taxon>Heligmosomoides</taxon>
    </lineage>
</organism>
<dbReference type="Gene3D" id="3.40.50.1010">
    <property type="entry name" value="5'-nuclease"/>
    <property type="match status" value="1"/>
</dbReference>
<reference evidence="13" key="2">
    <citation type="submission" date="2019-09" db="UniProtKB">
        <authorList>
            <consortium name="WormBaseParasite"/>
        </authorList>
    </citation>
    <scope>IDENTIFICATION</scope>
</reference>
<dbReference type="Pfam" id="PF00867">
    <property type="entry name" value="XPG_I"/>
    <property type="match status" value="1"/>
</dbReference>
<dbReference type="SMART" id="SM00484">
    <property type="entry name" value="XPGI"/>
    <property type="match status" value="1"/>
</dbReference>
<comment type="cofactor">
    <cofactor evidence="1">
        <name>Mg(2+)</name>
        <dbReference type="ChEBI" id="CHEBI:18420"/>
    </cofactor>
</comment>
<evidence type="ECO:0000256" key="3">
    <source>
        <dbReference type="ARBA" id="ARBA00022723"/>
    </source>
</evidence>
<dbReference type="GO" id="GO:0000724">
    <property type="term" value="P:double-strand break repair via homologous recombination"/>
    <property type="evidence" value="ECO:0007669"/>
    <property type="project" value="TreeGrafter"/>
</dbReference>
<dbReference type="EMBL" id="UZAH01025926">
    <property type="protein sequence ID" value="VDO72867.1"/>
    <property type="molecule type" value="Genomic_DNA"/>
</dbReference>
<comment type="similarity">
    <text evidence="9">Belongs to the XPG/RAD2 endonuclease family. GEN subfamily.</text>
</comment>
<dbReference type="PANTHER" id="PTHR11081">
    <property type="entry name" value="FLAP ENDONUCLEASE FAMILY MEMBER"/>
    <property type="match status" value="1"/>
</dbReference>
<dbReference type="InterPro" id="IPR006085">
    <property type="entry name" value="XPG_DNA_repair_N"/>
</dbReference>
<evidence type="ECO:0000256" key="7">
    <source>
        <dbReference type="ARBA" id="ARBA00022842"/>
    </source>
</evidence>